<dbReference type="OrthoDB" id="2213137at2759"/>
<dbReference type="PANTHER" id="PTHR11360:SF315">
    <property type="entry name" value="TRANSPORTER MCH2-RELATED"/>
    <property type="match status" value="1"/>
</dbReference>
<dbReference type="InterPro" id="IPR036259">
    <property type="entry name" value="MFS_trans_sf"/>
</dbReference>
<keyword evidence="4" id="KW-0472">Membrane</keyword>
<evidence type="ECO:0000313" key="5">
    <source>
        <dbReference type="EMBL" id="OAA82337.1"/>
    </source>
</evidence>
<keyword evidence="6" id="KW-1185">Reference proteome</keyword>
<dbReference type="SUPFAM" id="SSF103473">
    <property type="entry name" value="MFS general substrate transporter"/>
    <property type="match status" value="1"/>
</dbReference>
<keyword evidence="4" id="KW-0812">Transmembrane</keyword>
<comment type="caution">
    <text evidence="5">The sequence shown here is derived from an EMBL/GenBank/DDBJ whole genome shotgun (WGS) entry which is preliminary data.</text>
</comment>
<dbReference type="CDD" id="cd14688">
    <property type="entry name" value="bZIP_YAP"/>
    <property type="match status" value="1"/>
</dbReference>
<dbReference type="InterPro" id="IPR011701">
    <property type="entry name" value="MFS"/>
</dbReference>
<dbReference type="Pfam" id="PF07690">
    <property type="entry name" value="MFS_1"/>
    <property type="match status" value="1"/>
</dbReference>
<reference evidence="5 6" key="1">
    <citation type="journal article" date="2016" name="Genome Biol. Evol.">
        <title>Divergent and convergent evolution of fungal pathogenicity.</title>
        <authorList>
            <person name="Shang Y."/>
            <person name="Xiao G."/>
            <person name="Zheng P."/>
            <person name="Cen K."/>
            <person name="Zhan S."/>
            <person name="Wang C."/>
        </authorList>
    </citation>
    <scope>NUCLEOTIDE SEQUENCE [LARGE SCALE GENOMIC DNA]</scope>
    <source>
        <strain evidence="5 6">RCEF 1005</strain>
    </source>
</reference>
<feature type="compositionally biased region" description="Basic residues" evidence="3">
    <location>
        <begin position="15"/>
        <end position="26"/>
    </location>
</feature>
<evidence type="ECO:0000256" key="2">
    <source>
        <dbReference type="ARBA" id="ARBA00006727"/>
    </source>
</evidence>
<dbReference type="InterPro" id="IPR050327">
    <property type="entry name" value="Proton-linked_MCT"/>
</dbReference>
<organism evidence="5 6">
    <name type="scientific">Akanthomyces lecanii RCEF 1005</name>
    <dbReference type="NCBI Taxonomy" id="1081108"/>
    <lineage>
        <taxon>Eukaryota</taxon>
        <taxon>Fungi</taxon>
        <taxon>Dikarya</taxon>
        <taxon>Ascomycota</taxon>
        <taxon>Pezizomycotina</taxon>
        <taxon>Sordariomycetes</taxon>
        <taxon>Hypocreomycetidae</taxon>
        <taxon>Hypocreales</taxon>
        <taxon>Cordycipitaceae</taxon>
        <taxon>Akanthomyces</taxon>
        <taxon>Cordyceps confragosa</taxon>
    </lineage>
</organism>
<feature type="region of interest" description="Disordered" evidence="3">
    <location>
        <begin position="1"/>
        <end position="26"/>
    </location>
</feature>
<keyword evidence="4" id="KW-1133">Transmembrane helix</keyword>
<comment type="subcellular location">
    <subcellularLocation>
        <location evidence="1">Membrane</location>
        <topology evidence="1">Multi-pass membrane protein</topology>
    </subcellularLocation>
</comment>
<protein>
    <submittedName>
        <fullName evidence="5">Major Facilitator Superfamily protein</fullName>
    </submittedName>
</protein>
<evidence type="ECO:0000256" key="4">
    <source>
        <dbReference type="SAM" id="Phobius"/>
    </source>
</evidence>
<feature type="transmembrane region" description="Helical" evidence="4">
    <location>
        <begin position="221"/>
        <end position="243"/>
    </location>
</feature>
<feature type="region of interest" description="Disordered" evidence="3">
    <location>
        <begin position="180"/>
        <end position="206"/>
    </location>
</feature>
<dbReference type="Proteomes" id="UP000076881">
    <property type="component" value="Unassembled WGS sequence"/>
</dbReference>
<evidence type="ECO:0000256" key="1">
    <source>
        <dbReference type="ARBA" id="ARBA00004141"/>
    </source>
</evidence>
<feature type="transmembrane region" description="Helical" evidence="4">
    <location>
        <begin position="482"/>
        <end position="499"/>
    </location>
</feature>
<evidence type="ECO:0000313" key="6">
    <source>
        <dbReference type="Proteomes" id="UP000076881"/>
    </source>
</evidence>
<sequence length="568" mass="61516">MDDDPGNAEATERARLRRNQRNSRARKQAYIRDLEDRWNECVKLGAQATAEMQTVARKVHEENVLLRRILARRGFGEDTIERALENERMALGEDDPRVTSQRPATLTTVKTRQEDSVPINPCLPAAQLPAETTIGHGLDGASLGVNHDLSQSAEMYSWLRDLCDIKDAFSLETSSGCLRSATKTSPGIPDGLPVSARSEPPPSAPPPPDGGYGWICVLAQFIVNGFTWGVAASYSLFLAYYLSHDLFAEAHNLDYALIGGLNFAAALFVAPLAVLLARHHGVRAPMLAGSVVLSGGFLAASFASKVWQLYLSQGMCVGMGIGLVYIPATAVIPQWFDKKRSLANGICAAGSGIGGLIICFSEQAMLDAMGLVWALRITALIVLFANLAATLLMRSRDHEVQPHRRTFHLRLLALYQVQLLLGWSIILMFGYITLMFSLSDYALVIGRSQQDGAIVAAMLNLGTALGRPFVGYASDKLGRVEVAGVSTFTCGVLVLSMWLPSTNFGALIAFAIISGAILGIFWVVIGPLATEIVGLKELPALLNMTWLAVSVPSLSYDEKWFLAVGSHR</sequence>
<feature type="transmembrane region" description="Helical" evidence="4">
    <location>
        <begin position="284"/>
        <end position="303"/>
    </location>
</feature>
<feature type="transmembrane region" description="Helical" evidence="4">
    <location>
        <begin position="309"/>
        <end position="330"/>
    </location>
</feature>
<feature type="transmembrane region" description="Helical" evidence="4">
    <location>
        <begin position="342"/>
        <end position="365"/>
    </location>
</feature>
<evidence type="ECO:0000256" key="3">
    <source>
        <dbReference type="SAM" id="MobiDB-lite"/>
    </source>
</evidence>
<feature type="transmembrane region" description="Helical" evidence="4">
    <location>
        <begin position="505"/>
        <end position="526"/>
    </location>
</feature>
<dbReference type="Gene3D" id="1.20.1250.20">
    <property type="entry name" value="MFS general substrate transporter like domains"/>
    <property type="match status" value="2"/>
</dbReference>
<proteinExistence type="inferred from homology"/>
<feature type="transmembrane region" description="Helical" evidence="4">
    <location>
        <begin position="255"/>
        <end position="277"/>
    </location>
</feature>
<dbReference type="GO" id="GO:0022857">
    <property type="term" value="F:transmembrane transporter activity"/>
    <property type="evidence" value="ECO:0007669"/>
    <property type="project" value="InterPro"/>
</dbReference>
<feature type="transmembrane region" description="Helical" evidence="4">
    <location>
        <begin position="412"/>
        <end position="432"/>
    </location>
</feature>
<comment type="similarity">
    <text evidence="2">Belongs to the major facilitator superfamily. Monocarboxylate porter (TC 2.A.1.13) family.</text>
</comment>
<gene>
    <name evidence="5" type="ORF">LEL_01882</name>
</gene>
<feature type="transmembrane region" description="Helical" evidence="4">
    <location>
        <begin position="452"/>
        <end position="470"/>
    </location>
</feature>
<dbReference type="AlphaFoldDB" id="A0A168KVU2"/>
<dbReference type="CDD" id="cd17352">
    <property type="entry name" value="MFS_MCT_SLC16"/>
    <property type="match status" value="1"/>
</dbReference>
<accession>A0A168KVU2</accession>
<feature type="transmembrane region" description="Helical" evidence="4">
    <location>
        <begin position="371"/>
        <end position="392"/>
    </location>
</feature>
<name>A0A168KVU2_CORDF</name>
<dbReference type="PANTHER" id="PTHR11360">
    <property type="entry name" value="MONOCARBOXYLATE TRANSPORTER"/>
    <property type="match status" value="1"/>
</dbReference>
<dbReference type="EMBL" id="AZHF01000001">
    <property type="protein sequence ID" value="OAA82337.1"/>
    <property type="molecule type" value="Genomic_DNA"/>
</dbReference>
<dbReference type="GO" id="GO:0016020">
    <property type="term" value="C:membrane"/>
    <property type="evidence" value="ECO:0007669"/>
    <property type="project" value="UniProtKB-SubCell"/>
</dbReference>